<dbReference type="SUPFAM" id="SSF81296">
    <property type="entry name" value="E set domains"/>
    <property type="match status" value="1"/>
</dbReference>
<reference evidence="4 5" key="1">
    <citation type="journal article" date="2023" name="Nat. Commun.">
        <title>Origin of minicircular mitochondrial genomes in red algae.</title>
        <authorList>
            <person name="Lee Y."/>
            <person name="Cho C.H."/>
            <person name="Lee Y.M."/>
            <person name="Park S.I."/>
            <person name="Yang J.H."/>
            <person name="West J.A."/>
            <person name="Bhattacharya D."/>
            <person name="Yoon H.S."/>
        </authorList>
    </citation>
    <scope>NUCLEOTIDE SEQUENCE [LARGE SCALE GENOMIC DNA]</scope>
    <source>
        <strain evidence="4 5">CCMP1338</strain>
        <tissue evidence="4">Whole cell</tissue>
    </source>
</reference>
<proteinExistence type="inferred from homology"/>
<dbReference type="InterPro" id="IPR050827">
    <property type="entry name" value="CRP1_MDG1_kinase"/>
</dbReference>
<name>A0AAV8UUX6_9RHOD</name>
<sequence>MERLKIRDSVAAQVDDLGDFASVSSNRHFSVREEVSIENSRELGDKVLTAFVWKDEAKAVAVAMSRDRFKPHPLVKTREGHFACVMELSPGEFTFRFLVDGQWRVNEEDPSTIVDKRGERFHHLVVSSELAEASLNREVLNREVLNALTKHKEALPRSQIPAVNVKYTQNKSKEGFLRRPLGIIGVGNPTTKINVAENPPTRPEKPPVLENRLSKYAQAEENAHQRQELARAMVKRGADDGALALFKVALTIREENGLALTPANAHCHAEMAMVFMKVGEIELAETHLRLALRIWREAPKGNFANEPKHRFGDMCHYLAVVLDRGKKHDEASKLYRITLKVYTEHSDGVEERKFVSLKKNMMNNNKKRGKHQARAPGASSAPRNY</sequence>
<dbReference type="AlphaFoldDB" id="A0AAV8UUX6"/>
<dbReference type="InterPro" id="IPR014756">
    <property type="entry name" value="Ig_E-set"/>
</dbReference>
<gene>
    <name evidence="4" type="ORF">NDN08_001875</name>
</gene>
<dbReference type="InterPro" id="IPR013783">
    <property type="entry name" value="Ig-like_fold"/>
</dbReference>
<feature type="domain" description="AMP-activated protein kinase glycogen-binding" evidence="3">
    <location>
        <begin position="49"/>
        <end position="127"/>
    </location>
</feature>
<evidence type="ECO:0000256" key="2">
    <source>
        <dbReference type="SAM" id="MobiDB-lite"/>
    </source>
</evidence>
<dbReference type="SUPFAM" id="SSF48452">
    <property type="entry name" value="TPR-like"/>
    <property type="match status" value="1"/>
</dbReference>
<dbReference type="PANTHER" id="PTHR10343">
    <property type="entry name" value="5'-AMP-ACTIVATED PROTEIN KINASE , BETA SUBUNIT"/>
    <property type="match status" value="1"/>
</dbReference>
<comment type="similarity">
    <text evidence="1">Belongs to the 5'-AMP-activated protein kinase beta subunit family.</text>
</comment>
<dbReference type="Gene3D" id="2.60.40.10">
    <property type="entry name" value="Immunoglobulins"/>
    <property type="match status" value="1"/>
</dbReference>
<feature type="region of interest" description="Disordered" evidence="2">
    <location>
        <begin position="361"/>
        <end position="385"/>
    </location>
</feature>
<dbReference type="CDD" id="cd02859">
    <property type="entry name" value="E_set_AMPKbeta_like_N"/>
    <property type="match status" value="1"/>
</dbReference>
<dbReference type="Gene3D" id="1.25.40.10">
    <property type="entry name" value="Tetratricopeptide repeat domain"/>
    <property type="match status" value="1"/>
</dbReference>
<dbReference type="Proteomes" id="UP001157974">
    <property type="component" value="Unassembled WGS sequence"/>
</dbReference>
<evidence type="ECO:0000313" key="4">
    <source>
        <dbReference type="EMBL" id="KAJ8905368.1"/>
    </source>
</evidence>
<evidence type="ECO:0000313" key="5">
    <source>
        <dbReference type="Proteomes" id="UP001157974"/>
    </source>
</evidence>
<dbReference type="Pfam" id="PF16561">
    <property type="entry name" value="AMPK1_CBM"/>
    <property type="match status" value="1"/>
</dbReference>
<keyword evidence="5" id="KW-1185">Reference proteome</keyword>
<protein>
    <recommendedName>
        <fullName evidence="3">AMP-activated protein kinase glycogen-binding domain-containing protein</fullName>
    </recommendedName>
</protein>
<organism evidence="4 5">
    <name type="scientific">Rhodosorus marinus</name>
    <dbReference type="NCBI Taxonomy" id="101924"/>
    <lineage>
        <taxon>Eukaryota</taxon>
        <taxon>Rhodophyta</taxon>
        <taxon>Stylonematophyceae</taxon>
        <taxon>Stylonematales</taxon>
        <taxon>Stylonemataceae</taxon>
        <taxon>Rhodosorus</taxon>
    </lineage>
</organism>
<dbReference type="InterPro" id="IPR011990">
    <property type="entry name" value="TPR-like_helical_dom_sf"/>
</dbReference>
<accession>A0AAV8UUX6</accession>
<dbReference type="PANTHER" id="PTHR10343:SF84">
    <property type="entry name" value="5'-AMP-ACTIVATED PROTEIN KINASE SUBUNIT BETA-1"/>
    <property type="match status" value="1"/>
</dbReference>
<dbReference type="InterPro" id="IPR032640">
    <property type="entry name" value="AMPK1_CBM"/>
</dbReference>
<evidence type="ECO:0000259" key="3">
    <source>
        <dbReference type="Pfam" id="PF16561"/>
    </source>
</evidence>
<dbReference type="EMBL" id="JAMWBK010000005">
    <property type="protein sequence ID" value="KAJ8905368.1"/>
    <property type="molecule type" value="Genomic_DNA"/>
</dbReference>
<evidence type="ECO:0000256" key="1">
    <source>
        <dbReference type="ARBA" id="ARBA00010926"/>
    </source>
</evidence>
<comment type="caution">
    <text evidence="4">The sequence shown here is derived from an EMBL/GenBank/DDBJ whole genome shotgun (WGS) entry which is preliminary data.</text>
</comment>